<dbReference type="EMBL" id="KN834273">
    <property type="protein sequence ID" value="KIK11222.1"/>
    <property type="molecule type" value="Genomic_DNA"/>
</dbReference>
<feature type="non-terminal residue" evidence="3">
    <location>
        <position position="144"/>
    </location>
</feature>
<dbReference type="GO" id="GO:0006281">
    <property type="term" value="P:DNA repair"/>
    <property type="evidence" value="ECO:0007669"/>
    <property type="project" value="UniProtKB-KW"/>
</dbReference>
<dbReference type="GO" id="GO:0016887">
    <property type="term" value="F:ATP hydrolysis activity"/>
    <property type="evidence" value="ECO:0007669"/>
    <property type="project" value="RHEA"/>
</dbReference>
<evidence type="ECO:0000256" key="1">
    <source>
        <dbReference type="RuleBase" id="RU363044"/>
    </source>
</evidence>
<protein>
    <recommendedName>
        <fullName evidence="1">ATP-dependent DNA helicase</fullName>
        <ecNumber evidence="1">5.6.2.3</ecNumber>
    </recommendedName>
</protein>
<dbReference type="AlphaFoldDB" id="A0A0C9YLN1"/>
<keyword evidence="1" id="KW-0067">ATP-binding</keyword>
<reference evidence="4" key="2">
    <citation type="submission" date="2015-01" db="EMBL/GenBank/DDBJ databases">
        <title>Evolutionary Origins and Diversification of the Mycorrhizal Mutualists.</title>
        <authorList>
            <consortium name="DOE Joint Genome Institute"/>
            <consortium name="Mycorrhizal Genomics Consortium"/>
            <person name="Kohler A."/>
            <person name="Kuo A."/>
            <person name="Nagy L.G."/>
            <person name="Floudas D."/>
            <person name="Copeland A."/>
            <person name="Barry K.W."/>
            <person name="Cichocki N."/>
            <person name="Veneault-Fourrey C."/>
            <person name="LaButti K."/>
            <person name="Lindquist E.A."/>
            <person name="Lipzen A."/>
            <person name="Lundell T."/>
            <person name="Morin E."/>
            <person name="Murat C."/>
            <person name="Riley R."/>
            <person name="Ohm R."/>
            <person name="Sun H."/>
            <person name="Tunlid A."/>
            <person name="Henrissat B."/>
            <person name="Grigoriev I.V."/>
            <person name="Hibbett D.S."/>
            <person name="Martin F."/>
        </authorList>
    </citation>
    <scope>NUCLEOTIDE SEQUENCE [LARGE SCALE GENOMIC DNA]</scope>
    <source>
        <strain evidence="4">441</strain>
    </source>
</reference>
<name>A0A0C9YLN1_9AGAM</name>
<keyword evidence="1" id="KW-0233">DNA recombination</keyword>
<comment type="cofactor">
    <cofactor evidence="1">
        <name>Mg(2+)</name>
        <dbReference type="ChEBI" id="CHEBI:18420"/>
    </cofactor>
</comment>
<sequence>MPRPQRQWDIDEGNQLIAEQRAYDQEELQHFVQAGLPTLNQEQRALYDAVMASVQQPVGFSFIVHSGGGCGKTYLAKLIAASVHASNKIVLCVASTGLASLLLPGGQTAHSHFKIPIPCHEGSSCNIKKDDLNHQLLQQTALII</sequence>
<dbReference type="OrthoDB" id="2669609at2759"/>
<gene>
    <name evidence="3" type="ORF">PISMIDRAFT_45907</name>
</gene>
<dbReference type="SUPFAM" id="SSF52540">
    <property type="entry name" value="P-loop containing nucleoside triphosphate hydrolases"/>
    <property type="match status" value="1"/>
</dbReference>
<comment type="similarity">
    <text evidence="1">Belongs to the helicase family.</text>
</comment>
<dbReference type="Pfam" id="PF05970">
    <property type="entry name" value="PIF1"/>
    <property type="match status" value="1"/>
</dbReference>
<dbReference type="GO" id="GO:0006310">
    <property type="term" value="P:DNA recombination"/>
    <property type="evidence" value="ECO:0007669"/>
    <property type="project" value="UniProtKB-KW"/>
</dbReference>
<keyword evidence="1" id="KW-0378">Hydrolase</keyword>
<dbReference type="Gene3D" id="3.40.50.300">
    <property type="entry name" value="P-loop containing nucleotide triphosphate hydrolases"/>
    <property type="match status" value="1"/>
</dbReference>
<dbReference type="GO" id="GO:0000723">
    <property type="term" value="P:telomere maintenance"/>
    <property type="evidence" value="ECO:0007669"/>
    <property type="project" value="InterPro"/>
</dbReference>
<dbReference type="PANTHER" id="PTHR10492">
    <property type="match status" value="1"/>
</dbReference>
<dbReference type="PANTHER" id="PTHR10492:SF57">
    <property type="entry name" value="ATP-DEPENDENT DNA HELICASE"/>
    <property type="match status" value="1"/>
</dbReference>
<keyword evidence="1" id="KW-0227">DNA damage</keyword>
<keyword evidence="1" id="KW-0234">DNA repair</keyword>
<dbReference type="InterPro" id="IPR027417">
    <property type="entry name" value="P-loop_NTPase"/>
</dbReference>
<feature type="domain" description="DNA helicase Pif1-like DEAD-box helicase" evidence="2">
    <location>
        <begin position="39"/>
        <end position="144"/>
    </location>
</feature>
<dbReference type="Proteomes" id="UP000054018">
    <property type="component" value="Unassembled WGS sequence"/>
</dbReference>
<dbReference type="HOGENOM" id="CLU_001324_9_4_1"/>
<evidence type="ECO:0000313" key="4">
    <source>
        <dbReference type="Proteomes" id="UP000054018"/>
    </source>
</evidence>
<dbReference type="EC" id="5.6.2.3" evidence="1"/>
<keyword evidence="1" id="KW-0347">Helicase</keyword>
<dbReference type="GO" id="GO:0005524">
    <property type="term" value="F:ATP binding"/>
    <property type="evidence" value="ECO:0007669"/>
    <property type="project" value="UniProtKB-KW"/>
</dbReference>
<dbReference type="STRING" id="765257.A0A0C9YLN1"/>
<organism evidence="3 4">
    <name type="scientific">Pisolithus microcarpus 441</name>
    <dbReference type="NCBI Taxonomy" id="765257"/>
    <lineage>
        <taxon>Eukaryota</taxon>
        <taxon>Fungi</taxon>
        <taxon>Dikarya</taxon>
        <taxon>Basidiomycota</taxon>
        <taxon>Agaricomycotina</taxon>
        <taxon>Agaricomycetes</taxon>
        <taxon>Agaricomycetidae</taxon>
        <taxon>Boletales</taxon>
        <taxon>Sclerodermatineae</taxon>
        <taxon>Pisolithaceae</taxon>
        <taxon>Pisolithus</taxon>
    </lineage>
</organism>
<keyword evidence="4" id="KW-1185">Reference proteome</keyword>
<proteinExistence type="inferred from homology"/>
<reference evidence="3 4" key="1">
    <citation type="submission" date="2014-04" db="EMBL/GenBank/DDBJ databases">
        <authorList>
            <consortium name="DOE Joint Genome Institute"/>
            <person name="Kuo A."/>
            <person name="Kohler A."/>
            <person name="Costa M.D."/>
            <person name="Nagy L.G."/>
            <person name="Floudas D."/>
            <person name="Copeland A."/>
            <person name="Barry K.W."/>
            <person name="Cichocki N."/>
            <person name="Veneault-Fourrey C."/>
            <person name="LaButti K."/>
            <person name="Lindquist E.A."/>
            <person name="Lipzen A."/>
            <person name="Lundell T."/>
            <person name="Morin E."/>
            <person name="Murat C."/>
            <person name="Sun H."/>
            <person name="Tunlid A."/>
            <person name="Henrissat B."/>
            <person name="Grigoriev I.V."/>
            <person name="Hibbett D.S."/>
            <person name="Martin F."/>
            <person name="Nordberg H.P."/>
            <person name="Cantor M.N."/>
            <person name="Hua S.X."/>
        </authorList>
    </citation>
    <scope>NUCLEOTIDE SEQUENCE [LARGE SCALE GENOMIC DNA]</scope>
    <source>
        <strain evidence="3 4">441</strain>
    </source>
</reference>
<evidence type="ECO:0000313" key="3">
    <source>
        <dbReference type="EMBL" id="KIK11222.1"/>
    </source>
</evidence>
<keyword evidence="1" id="KW-0547">Nucleotide-binding</keyword>
<comment type="catalytic activity">
    <reaction evidence="1">
        <text>ATP + H2O = ADP + phosphate + H(+)</text>
        <dbReference type="Rhea" id="RHEA:13065"/>
        <dbReference type="ChEBI" id="CHEBI:15377"/>
        <dbReference type="ChEBI" id="CHEBI:15378"/>
        <dbReference type="ChEBI" id="CHEBI:30616"/>
        <dbReference type="ChEBI" id="CHEBI:43474"/>
        <dbReference type="ChEBI" id="CHEBI:456216"/>
        <dbReference type="EC" id="5.6.2.3"/>
    </reaction>
</comment>
<dbReference type="GO" id="GO:0043139">
    <property type="term" value="F:5'-3' DNA helicase activity"/>
    <property type="evidence" value="ECO:0007669"/>
    <property type="project" value="UniProtKB-EC"/>
</dbReference>
<evidence type="ECO:0000259" key="2">
    <source>
        <dbReference type="Pfam" id="PF05970"/>
    </source>
</evidence>
<dbReference type="InterPro" id="IPR010285">
    <property type="entry name" value="DNA_helicase_pif1-like_DEAD"/>
</dbReference>
<accession>A0A0C9YLN1</accession>